<dbReference type="AlphaFoldDB" id="A0AAD4XMT8"/>
<reference evidence="3" key="1">
    <citation type="submission" date="2022-04" db="EMBL/GenBank/DDBJ databases">
        <title>A functionally conserved STORR gene fusion in Papaver species that diverged 16.8 million years ago.</title>
        <authorList>
            <person name="Catania T."/>
        </authorList>
    </citation>
    <scope>NUCLEOTIDE SEQUENCE</scope>
    <source>
        <strain evidence="3">S-188037</strain>
    </source>
</reference>
<accession>A0AAD4XMT8</accession>
<comment type="caution">
    <text evidence="3">The sequence shown here is derived from an EMBL/GenBank/DDBJ whole genome shotgun (WGS) entry which is preliminary data.</text>
</comment>
<organism evidence="3 4">
    <name type="scientific">Papaver atlanticum</name>
    <dbReference type="NCBI Taxonomy" id="357466"/>
    <lineage>
        <taxon>Eukaryota</taxon>
        <taxon>Viridiplantae</taxon>
        <taxon>Streptophyta</taxon>
        <taxon>Embryophyta</taxon>
        <taxon>Tracheophyta</taxon>
        <taxon>Spermatophyta</taxon>
        <taxon>Magnoliopsida</taxon>
        <taxon>Ranunculales</taxon>
        <taxon>Papaveraceae</taxon>
        <taxon>Papaveroideae</taxon>
        <taxon>Papaver</taxon>
    </lineage>
</organism>
<dbReference type="EMBL" id="JAJJMB010007708">
    <property type="protein sequence ID" value="KAI3927893.1"/>
    <property type="molecule type" value="Genomic_DNA"/>
</dbReference>
<name>A0AAD4XMT8_9MAGN</name>
<proteinExistence type="predicted"/>
<keyword evidence="4" id="KW-1185">Reference proteome</keyword>
<feature type="domain" description="CUB" evidence="2">
    <location>
        <begin position="17"/>
        <end position="81"/>
    </location>
</feature>
<dbReference type="PROSITE" id="PS01180">
    <property type="entry name" value="CUB"/>
    <property type="match status" value="1"/>
</dbReference>
<evidence type="ECO:0000256" key="1">
    <source>
        <dbReference type="ARBA" id="ARBA00023157"/>
    </source>
</evidence>
<protein>
    <recommendedName>
        <fullName evidence="2">CUB domain-containing protein</fullName>
    </recommendedName>
</protein>
<gene>
    <name evidence="3" type="ORF">MKW98_023494</name>
</gene>
<evidence type="ECO:0000313" key="3">
    <source>
        <dbReference type="EMBL" id="KAI3927893.1"/>
    </source>
</evidence>
<evidence type="ECO:0000313" key="4">
    <source>
        <dbReference type="Proteomes" id="UP001202328"/>
    </source>
</evidence>
<keyword evidence="1" id="KW-1015">Disulfide bond</keyword>
<dbReference type="InterPro" id="IPR000859">
    <property type="entry name" value="CUB_dom"/>
</dbReference>
<evidence type="ECO:0000259" key="2">
    <source>
        <dbReference type="PROSITE" id="PS01180"/>
    </source>
</evidence>
<sequence>MFGFRRSAFETEGWVECGGGLPVPRERIDRSSVRCSNYPYPRCKNLWQARVTQRIRQRVEMGLRAGVQHKHDFQCVLNYRA</sequence>
<dbReference type="Proteomes" id="UP001202328">
    <property type="component" value="Unassembled WGS sequence"/>
</dbReference>